<proteinExistence type="predicted"/>
<evidence type="ECO:0000313" key="2">
    <source>
        <dbReference type="Proteomes" id="UP000799757"/>
    </source>
</evidence>
<keyword evidence="2" id="KW-1185">Reference proteome</keyword>
<sequence length="153" mass="16990">MALQLYISPCIHKSPHRLHPPPADKPLRNQIQGPLDSVQKLLPTVLWSNIMPFLQPGMLMFARLIHQILCDAPTDYRPFSHIDGYGVAFDHLISVDEPDPEVLAIDIIEVDKNVGLYADGGKYANQVVLSSVLAVPICYSMVAERDSEVRACS</sequence>
<dbReference type="AlphaFoldDB" id="A0A6A6WWY7"/>
<dbReference type="EMBL" id="MU002202">
    <property type="protein sequence ID" value="KAF2788609.1"/>
    <property type="molecule type" value="Genomic_DNA"/>
</dbReference>
<reference evidence="1" key="1">
    <citation type="journal article" date="2020" name="Stud. Mycol.">
        <title>101 Dothideomycetes genomes: a test case for predicting lifestyles and emergence of pathogens.</title>
        <authorList>
            <person name="Haridas S."/>
            <person name="Albert R."/>
            <person name="Binder M."/>
            <person name="Bloem J."/>
            <person name="Labutti K."/>
            <person name="Salamov A."/>
            <person name="Andreopoulos B."/>
            <person name="Baker S."/>
            <person name="Barry K."/>
            <person name="Bills G."/>
            <person name="Bluhm B."/>
            <person name="Cannon C."/>
            <person name="Castanera R."/>
            <person name="Culley D."/>
            <person name="Daum C."/>
            <person name="Ezra D."/>
            <person name="Gonzalez J."/>
            <person name="Henrissat B."/>
            <person name="Kuo A."/>
            <person name="Liang C."/>
            <person name="Lipzen A."/>
            <person name="Lutzoni F."/>
            <person name="Magnuson J."/>
            <person name="Mondo S."/>
            <person name="Nolan M."/>
            <person name="Ohm R."/>
            <person name="Pangilinan J."/>
            <person name="Park H.-J."/>
            <person name="Ramirez L."/>
            <person name="Alfaro M."/>
            <person name="Sun H."/>
            <person name="Tritt A."/>
            <person name="Yoshinaga Y."/>
            <person name="Zwiers L.-H."/>
            <person name="Turgeon B."/>
            <person name="Goodwin S."/>
            <person name="Spatafora J."/>
            <person name="Crous P."/>
            <person name="Grigoriev I."/>
        </authorList>
    </citation>
    <scope>NUCLEOTIDE SEQUENCE</scope>
    <source>
        <strain evidence="1">CBS 109.77</strain>
    </source>
</reference>
<protein>
    <submittedName>
        <fullName evidence="1">Uncharacterized protein</fullName>
    </submittedName>
</protein>
<organism evidence="1 2">
    <name type="scientific">Melanomma pulvis-pyrius CBS 109.77</name>
    <dbReference type="NCBI Taxonomy" id="1314802"/>
    <lineage>
        <taxon>Eukaryota</taxon>
        <taxon>Fungi</taxon>
        <taxon>Dikarya</taxon>
        <taxon>Ascomycota</taxon>
        <taxon>Pezizomycotina</taxon>
        <taxon>Dothideomycetes</taxon>
        <taxon>Pleosporomycetidae</taxon>
        <taxon>Pleosporales</taxon>
        <taxon>Melanommataceae</taxon>
        <taxon>Melanomma</taxon>
    </lineage>
</organism>
<evidence type="ECO:0000313" key="1">
    <source>
        <dbReference type="EMBL" id="KAF2788609.1"/>
    </source>
</evidence>
<accession>A0A6A6WWY7</accession>
<dbReference type="Proteomes" id="UP000799757">
    <property type="component" value="Unassembled WGS sequence"/>
</dbReference>
<dbReference type="OrthoDB" id="5150140at2759"/>
<gene>
    <name evidence="1" type="ORF">K505DRAFT_353095</name>
</gene>
<name>A0A6A6WWY7_9PLEO</name>